<dbReference type="InterPro" id="IPR009057">
    <property type="entry name" value="Homeodomain-like_sf"/>
</dbReference>
<feature type="compositionally biased region" description="Low complexity" evidence="3">
    <location>
        <begin position="193"/>
        <end position="202"/>
    </location>
</feature>
<evidence type="ECO:0008006" key="8">
    <source>
        <dbReference type="Google" id="ProtNLM"/>
    </source>
</evidence>
<organism evidence="6 7">
    <name type="scientific">Synaphobranchus kaupii</name>
    <name type="common">Kaup's arrowtooth eel</name>
    <dbReference type="NCBI Taxonomy" id="118154"/>
    <lineage>
        <taxon>Eukaryota</taxon>
        <taxon>Metazoa</taxon>
        <taxon>Chordata</taxon>
        <taxon>Craniata</taxon>
        <taxon>Vertebrata</taxon>
        <taxon>Euteleostomi</taxon>
        <taxon>Actinopterygii</taxon>
        <taxon>Neopterygii</taxon>
        <taxon>Teleostei</taxon>
        <taxon>Anguilliformes</taxon>
        <taxon>Synaphobranchidae</taxon>
        <taxon>Synaphobranchus</taxon>
    </lineage>
</organism>
<feature type="domain" description="HTH psq-type" evidence="5">
    <location>
        <begin position="1"/>
        <end position="36"/>
    </location>
</feature>
<dbReference type="SUPFAM" id="SSF46689">
    <property type="entry name" value="Homeodomain-like"/>
    <property type="match status" value="1"/>
</dbReference>
<keyword evidence="7" id="KW-1185">Reference proteome</keyword>
<keyword evidence="2" id="KW-0539">Nucleus</keyword>
<feature type="region of interest" description="Disordered" evidence="3">
    <location>
        <begin position="305"/>
        <end position="425"/>
    </location>
</feature>
<feature type="compositionally biased region" description="Low complexity" evidence="3">
    <location>
        <begin position="354"/>
        <end position="365"/>
    </location>
</feature>
<feature type="compositionally biased region" description="Low complexity" evidence="3">
    <location>
        <begin position="173"/>
        <end position="185"/>
    </location>
</feature>
<feature type="compositionally biased region" description="Polar residues" evidence="3">
    <location>
        <begin position="370"/>
        <end position="394"/>
    </location>
</feature>
<feature type="region of interest" description="Disordered" evidence="3">
    <location>
        <begin position="164"/>
        <end position="202"/>
    </location>
</feature>
<feature type="domain" description="HTH CENPB-type" evidence="4">
    <location>
        <begin position="50"/>
        <end position="109"/>
    </location>
</feature>
<feature type="region of interest" description="Disordered" evidence="3">
    <location>
        <begin position="22"/>
        <end position="48"/>
    </location>
</feature>
<keyword evidence="1" id="KW-0238">DNA-binding</keyword>
<dbReference type="AlphaFoldDB" id="A0A9Q1IRQ6"/>
<dbReference type="OrthoDB" id="4327074at2759"/>
<dbReference type="Pfam" id="PF05225">
    <property type="entry name" value="HTH_psq"/>
    <property type="match status" value="1"/>
</dbReference>
<dbReference type="Gene3D" id="1.10.10.60">
    <property type="entry name" value="Homeodomain-like"/>
    <property type="match status" value="1"/>
</dbReference>
<accession>A0A9Q1IRQ6</accession>
<feature type="compositionally biased region" description="Polar residues" evidence="3">
    <location>
        <begin position="305"/>
        <end position="319"/>
    </location>
</feature>
<proteinExistence type="predicted"/>
<dbReference type="Proteomes" id="UP001152622">
    <property type="component" value="Chromosome 9"/>
</dbReference>
<gene>
    <name evidence="6" type="ORF">SKAU_G00249500</name>
</gene>
<dbReference type="GO" id="GO:0003677">
    <property type="term" value="F:DNA binding"/>
    <property type="evidence" value="ECO:0007669"/>
    <property type="project" value="UniProtKB-KW"/>
</dbReference>
<name>A0A9Q1IRQ6_SYNKA</name>
<evidence type="ECO:0000259" key="5">
    <source>
        <dbReference type="Pfam" id="PF05225"/>
    </source>
</evidence>
<dbReference type="InterPro" id="IPR006600">
    <property type="entry name" value="HTH_CenpB_DNA-bd_dom"/>
</dbReference>
<evidence type="ECO:0000313" key="6">
    <source>
        <dbReference type="EMBL" id="KAJ8349820.1"/>
    </source>
</evidence>
<protein>
    <recommendedName>
        <fullName evidence="8">HTH CENPB-type domain-containing protein</fullName>
    </recommendedName>
</protein>
<reference evidence="6" key="1">
    <citation type="journal article" date="2023" name="Science">
        <title>Genome structures resolve the early diversification of teleost fishes.</title>
        <authorList>
            <person name="Parey E."/>
            <person name="Louis A."/>
            <person name="Montfort J."/>
            <person name="Bouchez O."/>
            <person name="Roques C."/>
            <person name="Iampietro C."/>
            <person name="Lluch J."/>
            <person name="Castinel A."/>
            <person name="Donnadieu C."/>
            <person name="Desvignes T."/>
            <person name="Floi Bucao C."/>
            <person name="Jouanno E."/>
            <person name="Wen M."/>
            <person name="Mejri S."/>
            <person name="Dirks R."/>
            <person name="Jansen H."/>
            <person name="Henkel C."/>
            <person name="Chen W.J."/>
            <person name="Zahm M."/>
            <person name="Cabau C."/>
            <person name="Klopp C."/>
            <person name="Thompson A.W."/>
            <person name="Robinson-Rechavi M."/>
            <person name="Braasch I."/>
            <person name="Lecointre G."/>
            <person name="Bobe J."/>
            <person name="Postlethwait J.H."/>
            <person name="Berthelot C."/>
            <person name="Roest Crollius H."/>
            <person name="Guiguen Y."/>
        </authorList>
    </citation>
    <scope>NUCLEOTIDE SEQUENCE</scope>
    <source>
        <strain evidence="6">WJC10195</strain>
    </source>
</reference>
<evidence type="ECO:0000313" key="7">
    <source>
        <dbReference type="Proteomes" id="UP001152622"/>
    </source>
</evidence>
<evidence type="ECO:0000256" key="1">
    <source>
        <dbReference type="ARBA" id="ARBA00023125"/>
    </source>
</evidence>
<dbReference type="InterPro" id="IPR007889">
    <property type="entry name" value="HTH_Psq"/>
</dbReference>
<evidence type="ECO:0000256" key="2">
    <source>
        <dbReference type="ARBA" id="ARBA00023242"/>
    </source>
</evidence>
<feature type="compositionally biased region" description="Polar residues" evidence="3">
    <location>
        <begin position="404"/>
        <end position="413"/>
    </location>
</feature>
<feature type="compositionally biased region" description="Basic residues" evidence="3">
    <location>
        <begin position="415"/>
        <end position="425"/>
    </location>
</feature>
<evidence type="ECO:0000259" key="4">
    <source>
        <dbReference type="Pfam" id="PF03221"/>
    </source>
</evidence>
<sequence>MTAAMEDCERGMPVRKAARIHQVPRQTLQDRVSGRVVHGGRSGGPTMLSPEDENSLVQYCLYCTPRGFPLTHRVLAAFATALRRKRHPGGNIPKLGKTWWKNFRARYMYIDVLSMRRPDNLDRARAACATREVVDQFYTLLDGTLEALGLKDKPSQIYNCDETGFAMERGPDTSNTSPGSSTTSSIPLAAAQSSTRSTTSTTTCTCTCSLHWQSTPEEHPLVAEGLIPRDLAALLPPIQRRPVRRLPVGTRVITASEYEHQYLERVEKERAGNAERQRRAALKRQREMERAAVEETIEAVIAGVGTTTSDSGNTISPSLCDSPGAPAAEAGHLPLPPPIPSAILQPPAKPSAAPPARRQRYQPPARRTHPTPSALSHNTTVPASSNASTTTPPGQINIAAITSPPVSSDTNPLSHKARPNNRRGS</sequence>
<evidence type="ECO:0000256" key="3">
    <source>
        <dbReference type="SAM" id="MobiDB-lite"/>
    </source>
</evidence>
<dbReference type="Pfam" id="PF03221">
    <property type="entry name" value="HTH_Tnp_Tc5"/>
    <property type="match status" value="1"/>
</dbReference>
<comment type="caution">
    <text evidence="6">The sequence shown here is derived from an EMBL/GenBank/DDBJ whole genome shotgun (WGS) entry which is preliminary data.</text>
</comment>
<dbReference type="EMBL" id="JAINUF010000009">
    <property type="protein sequence ID" value="KAJ8349820.1"/>
    <property type="molecule type" value="Genomic_DNA"/>
</dbReference>